<feature type="chain" id="PRO_5001572178" evidence="2">
    <location>
        <begin position="24"/>
        <end position="220"/>
    </location>
</feature>
<dbReference type="STRING" id="1461693.ATO10_14004"/>
<sequence length="220" mass="22992">MSKFVKTTCVLALITTTAGMAYADAGHHGADKPGAGQVMPQNPAAKSADMGPAGMMGQAAMMGGDHHEMMQGMMKMMMQMHGGMMGGGMNQMGAAGTMGGTGPMGMMDQDMMALMRGPMMGRFDADADGDGLISGEEAHGKLQSMHADADTNGDGSLTLEEFEALHGEIIRSMMVDRFQHLDTDGDGLVTSGEMTAPADRMGMRPPIQGMMGDKMGTQDN</sequence>
<dbReference type="PATRIC" id="fig|1461693.3.peg.2829"/>
<dbReference type="AlphaFoldDB" id="A0A058ZIS5"/>
<keyword evidence="2" id="KW-0732">Signal</keyword>
<organism evidence="4 5">
    <name type="scientific">Actibacterium atlanticum</name>
    <dbReference type="NCBI Taxonomy" id="1461693"/>
    <lineage>
        <taxon>Bacteria</taxon>
        <taxon>Pseudomonadati</taxon>
        <taxon>Pseudomonadota</taxon>
        <taxon>Alphaproteobacteria</taxon>
        <taxon>Rhodobacterales</taxon>
        <taxon>Roseobacteraceae</taxon>
        <taxon>Actibacterium</taxon>
    </lineage>
</organism>
<dbReference type="EMBL" id="AQQY01000011">
    <property type="protein sequence ID" value="KCV81092.1"/>
    <property type="molecule type" value="Genomic_DNA"/>
</dbReference>
<keyword evidence="5" id="KW-1185">Reference proteome</keyword>
<evidence type="ECO:0000313" key="5">
    <source>
        <dbReference type="Proteomes" id="UP000024836"/>
    </source>
</evidence>
<feature type="domain" description="EF-hand" evidence="3">
    <location>
        <begin position="137"/>
        <end position="172"/>
    </location>
</feature>
<feature type="signal peptide" evidence="2">
    <location>
        <begin position="1"/>
        <end position="23"/>
    </location>
</feature>
<evidence type="ECO:0000256" key="2">
    <source>
        <dbReference type="SAM" id="SignalP"/>
    </source>
</evidence>
<feature type="region of interest" description="Disordered" evidence="1">
    <location>
        <begin position="188"/>
        <end position="220"/>
    </location>
</feature>
<dbReference type="InterPro" id="IPR002048">
    <property type="entry name" value="EF_hand_dom"/>
</dbReference>
<proteinExistence type="predicted"/>
<dbReference type="InterPro" id="IPR011992">
    <property type="entry name" value="EF-hand-dom_pair"/>
</dbReference>
<dbReference type="Proteomes" id="UP000024836">
    <property type="component" value="Unassembled WGS sequence"/>
</dbReference>
<name>A0A058ZIS5_9RHOB</name>
<evidence type="ECO:0000256" key="1">
    <source>
        <dbReference type="SAM" id="MobiDB-lite"/>
    </source>
</evidence>
<dbReference type="PROSITE" id="PS00018">
    <property type="entry name" value="EF_HAND_1"/>
    <property type="match status" value="2"/>
</dbReference>
<dbReference type="Pfam" id="PF13202">
    <property type="entry name" value="EF-hand_5"/>
    <property type="match status" value="2"/>
</dbReference>
<dbReference type="GO" id="GO:0005509">
    <property type="term" value="F:calcium ion binding"/>
    <property type="evidence" value="ECO:0007669"/>
    <property type="project" value="InterPro"/>
</dbReference>
<evidence type="ECO:0000313" key="4">
    <source>
        <dbReference type="EMBL" id="KCV81092.1"/>
    </source>
</evidence>
<accession>A0A058ZIS5</accession>
<protein>
    <submittedName>
        <fullName evidence="4">Calcium-binding EF-hand-containing protein</fullName>
    </submittedName>
</protein>
<dbReference type="SUPFAM" id="SSF47473">
    <property type="entry name" value="EF-hand"/>
    <property type="match status" value="1"/>
</dbReference>
<comment type="caution">
    <text evidence="4">The sequence shown here is derived from an EMBL/GenBank/DDBJ whole genome shotgun (WGS) entry which is preliminary data.</text>
</comment>
<gene>
    <name evidence="4" type="ORF">ATO10_14004</name>
</gene>
<reference evidence="4 5" key="1">
    <citation type="submission" date="2013-04" db="EMBL/GenBank/DDBJ databases">
        <title>Shimia sp. 22II-S11-Z10 Genome Sequencing.</title>
        <authorList>
            <person name="Lai Q."/>
            <person name="Li G."/>
            <person name="Shao Z."/>
        </authorList>
    </citation>
    <scope>NUCLEOTIDE SEQUENCE [LARGE SCALE GENOMIC DNA]</scope>
    <source>
        <strain evidence="5">22II-S11-Z10</strain>
    </source>
</reference>
<dbReference type="eggNOG" id="COG5126">
    <property type="taxonomic scope" value="Bacteria"/>
</dbReference>
<feature type="region of interest" description="Disordered" evidence="1">
    <location>
        <begin position="32"/>
        <end position="51"/>
    </location>
</feature>
<dbReference type="InterPro" id="IPR018247">
    <property type="entry name" value="EF_Hand_1_Ca_BS"/>
</dbReference>
<evidence type="ECO:0000259" key="3">
    <source>
        <dbReference type="PROSITE" id="PS50222"/>
    </source>
</evidence>
<dbReference type="PROSITE" id="PS50222">
    <property type="entry name" value="EF_HAND_2"/>
    <property type="match status" value="1"/>
</dbReference>
<dbReference type="Gene3D" id="1.10.238.10">
    <property type="entry name" value="EF-hand"/>
    <property type="match status" value="1"/>
</dbReference>